<dbReference type="Proteomes" id="UP000004500">
    <property type="component" value="Unassembled WGS sequence"/>
</dbReference>
<comment type="caution">
    <text evidence="1">The sequence shown here is derived from an EMBL/GenBank/DDBJ whole genome shotgun (WGS) entry which is preliminary data.</text>
</comment>
<evidence type="ECO:0000313" key="1">
    <source>
        <dbReference type="EMBL" id="EFU62594.1"/>
    </source>
</evidence>
<dbReference type="eggNOG" id="ENOG50337JU">
    <property type="taxonomic scope" value="Bacteria"/>
</dbReference>
<organism evidence="1 2">
    <name type="scientific">Streptococcus oralis ATCC 49296</name>
    <dbReference type="NCBI Taxonomy" id="888049"/>
    <lineage>
        <taxon>Bacteria</taxon>
        <taxon>Bacillati</taxon>
        <taxon>Bacillota</taxon>
        <taxon>Bacilli</taxon>
        <taxon>Lactobacillales</taxon>
        <taxon>Streptococcaceae</taxon>
        <taxon>Streptococcus</taxon>
    </lineage>
</organism>
<sequence length="204" mass="23414">MKWKVQSDKSKKEKQMGFLKKLFGNVEKANKGEIPVEEIVPPFTIDLAEEADDYWRQMEQNLLINAVKAAGGPEAVERAFVLTNFKENQETFELFYQVNGQLLSWREMDATVVDKISNQLLPQAAEVARAVNENYEEADVPVIQYAMLQFETATMAWFGRKLTTASPEAQLTFEELVSGWRAILEQEVPNRPLDSDRPFPYFEV</sequence>
<protein>
    <submittedName>
        <fullName evidence="1">Uncharacterized protein</fullName>
    </submittedName>
</protein>
<accession>E6KMZ0</accession>
<dbReference type="AlphaFoldDB" id="E6KMZ0"/>
<gene>
    <name evidence="1" type="ORF">HMPREF8578_1605</name>
</gene>
<proteinExistence type="predicted"/>
<dbReference type="EMBL" id="AEPO01000014">
    <property type="protein sequence ID" value="EFU62594.1"/>
    <property type="molecule type" value="Genomic_DNA"/>
</dbReference>
<name>E6KMZ0_STROR</name>
<evidence type="ECO:0000313" key="2">
    <source>
        <dbReference type="Proteomes" id="UP000004500"/>
    </source>
</evidence>
<reference evidence="1 2" key="1">
    <citation type="submission" date="2010-11" db="EMBL/GenBank/DDBJ databases">
        <authorList>
            <person name="Muzny D."/>
            <person name="Qin X."/>
            <person name="Deng J."/>
            <person name="Jiang H."/>
            <person name="Liu Y."/>
            <person name="Qu J."/>
            <person name="Song X.-Z."/>
            <person name="Zhang L."/>
            <person name="Thornton R."/>
            <person name="Coyle M."/>
            <person name="Francisco L."/>
            <person name="Jackson L."/>
            <person name="Javaid M."/>
            <person name="Korchina V."/>
            <person name="Kovar C."/>
            <person name="Mata R."/>
            <person name="Mathew T."/>
            <person name="Ngo R."/>
            <person name="Nguyen L."/>
            <person name="Nguyen N."/>
            <person name="Okwuonu G."/>
            <person name="Ongeri F."/>
            <person name="Pham C."/>
            <person name="Simmons D."/>
            <person name="Wilczek-Boney K."/>
            <person name="Hale W."/>
            <person name="Jakkamsetti A."/>
            <person name="Pham P."/>
            <person name="Ruth R."/>
            <person name="San Lucas F."/>
            <person name="Warren J."/>
            <person name="Zhang J."/>
            <person name="Zhao Z."/>
            <person name="Zhou C."/>
            <person name="Zhu D."/>
            <person name="Lee S."/>
            <person name="Bess C."/>
            <person name="Blankenburg K."/>
            <person name="Forbes L."/>
            <person name="Fu Q."/>
            <person name="Gubbala S."/>
            <person name="Hirani K."/>
            <person name="Jayaseelan J.C."/>
            <person name="Lara F."/>
            <person name="Munidasa M."/>
            <person name="Palculict T."/>
            <person name="Patil S."/>
            <person name="Pu L.-L."/>
            <person name="Saada N."/>
            <person name="Tang L."/>
            <person name="Weissenberger G."/>
            <person name="Zhu Y."/>
            <person name="Hemphill L."/>
            <person name="Shang Y."/>
            <person name="Youmans B."/>
            <person name="Ayvaz T."/>
            <person name="Ross M."/>
            <person name="Santibanez J."/>
            <person name="Aqrawi P."/>
            <person name="Gross S."/>
            <person name="Joshi V."/>
            <person name="Fowler G."/>
            <person name="Nazareth L."/>
            <person name="Reid J."/>
            <person name="Worley K."/>
            <person name="Petrosino J."/>
            <person name="Highlander S."/>
            <person name="Gibbs R."/>
        </authorList>
    </citation>
    <scope>NUCLEOTIDE SEQUENCE [LARGE SCALE GENOMIC DNA]</scope>
    <source>
        <strain evidence="1 2">ATCC 49296</strain>
    </source>
</reference>
<dbReference type="HOGENOM" id="CLU_122274_0_0_9"/>